<evidence type="ECO:0000256" key="1">
    <source>
        <dbReference type="ARBA" id="ARBA00023015"/>
    </source>
</evidence>
<proteinExistence type="predicted"/>
<dbReference type="EMBL" id="JBHUNE010000007">
    <property type="protein sequence ID" value="MFD2758667.1"/>
    <property type="molecule type" value="Genomic_DNA"/>
</dbReference>
<reference evidence="7" key="1">
    <citation type="journal article" date="2019" name="Int. J. Syst. Evol. Microbiol.">
        <title>The Global Catalogue of Microorganisms (GCM) 10K type strain sequencing project: providing services to taxonomists for standard genome sequencing and annotation.</title>
        <authorList>
            <consortium name="The Broad Institute Genomics Platform"/>
            <consortium name="The Broad Institute Genome Sequencing Center for Infectious Disease"/>
            <person name="Wu L."/>
            <person name="Ma J."/>
        </authorList>
    </citation>
    <scope>NUCLEOTIDE SEQUENCE [LARGE SCALE GENOMIC DNA]</scope>
    <source>
        <strain evidence="7">TISTR 1514</strain>
    </source>
</reference>
<feature type="DNA-binding region" description="H-T-H motif" evidence="4">
    <location>
        <begin position="29"/>
        <end position="48"/>
    </location>
</feature>
<accession>A0ABW5UY79</accession>
<dbReference type="PROSITE" id="PS50977">
    <property type="entry name" value="HTH_TETR_2"/>
    <property type="match status" value="1"/>
</dbReference>
<protein>
    <submittedName>
        <fullName evidence="6">TetR/AcrR family transcriptional regulator</fullName>
    </submittedName>
</protein>
<gene>
    <name evidence="6" type="ORF">ACFSW7_09810</name>
</gene>
<evidence type="ECO:0000256" key="2">
    <source>
        <dbReference type="ARBA" id="ARBA00023125"/>
    </source>
</evidence>
<dbReference type="Proteomes" id="UP001597492">
    <property type="component" value="Unassembled WGS sequence"/>
</dbReference>
<keyword evidence="7" id="KW-1185">Reference proteome</keyword>
<dbReference type="SUPFAM" id="SSF46689">
    <property type="entry name" value="Homeodomain-like"/>
    <property type="match status" value="1"/>
</dbReference>
<feature type="domain" description="HTH tetR-type" evidence="5">
    <location>
        <begin position="6"/>
        <end position="66"/>
    </location>
</feature>
<evidence type="ECO:0000256" key="4">
    <source>
        <dbReference type="PROSITE-ProRule" id="PRU00335"/>
    </source>
</evidence>
<evidence type="ECO:0000256" key="3">
    <source>
        <dbReference type="ARBA" id="ARBA00023163"/>
    </source>
</evidence>
<keyword evidence="1" id="KW-0805">Transcription regulation</keyword>
<evidence type="ECO:0000313" key="6">
    <source>
        <dbReference type="EMBL" id="MFD2758667.1"/>
    </source>
</evidence>
<dbReference type="InterPro" id="IPR036271">
    <property type="entry name" value="Tet_transcr_reg_TetR-rel_C_sf"/>
</dbReference>
<dbReference type="Gene3D" id="1.10.10.60">
    <property type="entry name" value="Homeodomain-like"/>
    <property type="match status" value="1"/>
</dbReference>
<evidence type="ECO:0000259" key="5">
    <source>
        <dbReference type="PROSITE" id="PS50977"/>
    </source>
</evidence>
<dbReference type="RefSeq" id="WP_019619203.1">
    <property type="nucleotide sequence ID" value="NZ_JBHUNE010000007.1"/>
</dbReference>
<dbReference type="PANTHER" id="PTHR47506">
    <property type="entry name" value="TRANSCRIPTIONAL REGULATORY PROTEIN"/>
    <property type="match status" value="1"/>
</dbReference>
<dbReference type="SUPFAM" id="SSF48498">
    <property type="entry name" value="Tetracyclin repressor-like, C-terminal domain"/>
    <property type="match status" value="1"/>
</dbReference>
<dbReference type="InterPro" id="IPR009057">
    <property type="entry name" value="Homeodomain-like_sf"/>
</dbReference>
<dbReference type="Gene3D" id="1.10.357.10">
    <property type="entry name" value="Tetracycline Repressor, domain 2"/>
    <property type="match status" value="1"/>
</dbReference>
<dbReference type="Pfam" id="PF00440">
    <property type="entry name" value="TetR_N"/>
    <property type="match status" value="1"/>
</dbReference>
<organism evidence="6 7">
    <name type="scientific">Gulosibacter faecalis</name>
    <dbReference type="NCBI Taxonomy" id="272240"/>
    <lineage>
        <taxon>Bacteria</taxon>
        <taxon>Bacillati</taxon>
        <taxon>Actinomycetota</taxon>
        <taxon>Actinomycetes</taxon>
        <taxon>Micrococcales</taxon>
        <taxon>Microbacteriaceae</taxon>
        <taxon>Gulosibacter</taxon>
    </lineage>
</organism>
<evidence type="ECO:0000313" key="7">
    <source>
        <dbReference type="Proteomes" id="UP001597492"/>
    </source>
</evidence>
<name>A0ABW5UY79_9MICO</name>
<dbReference type="InterPro" id="IPR001647">
    <property type="entry name" value="HTH_TetR"/>
</dbReference>
<comment type="caution">
    <text evidence="6">The sequence shown here is derived from an EMBL/GenBank/DDBJ whole genome shotgun (WGS) entry which is preliminary data.</text>
</comment>
<keyword evidence="2 4" id="KW-0238">DNA-binding</keyword>
<sequence>MGRSQTFDTAEVVRAAREVFWARGYEQASLPELEAATGLNRSSIYHAFGSKRGLFDAAVESYLNEVIRPRLRPLTGAEVARDALDEYLTGLRAALLRTDSLPAANGCLLVNTASSPIAHDEAVAETVRAYAAELRAAVTAGIRAHLPEAPASKLQTLADVCTSNVISALALVRISPEDAVRSLDATRALISTH</sequence>
<dbReference type="PANTHER" id="PTHR47506:SF1">
    <property type="entry name" value="HTH-TYPE TRANSCRIPTIONAL REGULATOR YJDC"/>
    <property type="match status" value="1"/>
</dbReference>
<keyword evidence="3" id="KW-0804">Transcription</keyword>
<dbReference type="PRINTS" id="PR00455">
    <property type="entry name" value="HTHTETR"/>
</dbReference>